<feature type="compositionally biased region" description="Low complexity" evidence="1">
    <location>
        <begin position="686"/>
        <end position="695"/>
    </location>
</feature>
<reference evidence="2 3" key="1">
    <citation type="submission" date="2023-05" db="EMBL/GenBank/DDBJ databases">
        <title>A 100% complete, gapless, phased diploid assembly of the Scenedesmus obliquus UTEX 3031 genome.</title>
        <authorList>
            <person name="Biondi T.C."/>
            <person name="Hanschen E.R."/>
            <person name="Kwon T."/>
            <person name="Eng W."/>
            <person name="Kruse C.P.S."/>
            <person name="Koehler S.I."/>
            <person name="Kunde Y."/>
            <person name="Gleasner C.D."/>
            <person name="You Mak K.T."/>
            <person name="Polle J."/>
            <person name="Hovde B.T."/>
            <person name="Starkenburg S.R."/>
        </authorList>
    </citation>
    <scope>NUCLEOTIDE SEQUENCE [LARGE SCALE GENOMIC DNA]</scope>
    <source>
        <strain evidence="2 3">DOE0152z</strain>
    </source>
</reference>
<name>A0ABY8UHH1_TETOB</name>
<keyword evidence="3" id="KW-1185">Reference proteome</keyword>
<feature type="region of interest" description="Disordered" evidence="1">
    <location>
        <begin position="628"/>
        <end position="695"/>
    </location>
</feature>
<proteinExistence type="predicted"/>
<dbReference type="InterPro" id="IPR043129">
    <property type="entry name" value="ATPase_NBD"/>
</dbReference>
<dbReference type="InterPro" id="IPR051425">
    <property type="entry name" value="Formin_Homology"/>
</dbReference>
<dbReference type="PANTHER" id="PTHR45725">
    <property type="entry name" value="FORMIN HOMOLOGY 2 FAMILY MEMBER"/>
    <property type="match status" value="1"/>
</dbReference>
<feature type="region of interest" description="Disordered" evidence="1">
    <location>
        <begin position="707"/>
        <end position="757"/>
    </location>
</feature>
<feature type="compositionally biased region" description="Low complexity" evidence="1">
    <location>
        <begin position="707"/>
        <end position="717"/>
    </location>
</feature>
<accession>A0ABY8UHH1</accession>
<evidence type="ECO:0000313" key="2">
    <source>
        <dbReference type="EMBL" id="WIA20800.1"/>
    </source>
</evidence>
<dbReference type="Gene3D" id="3.30.420.40">
    <property type="match status" value="2"/>
</dbReference>
<sequence length="757" mass="79681">MESPKRVTFMPHTAAGARKFTEDIGLSSDGKAVVGEDGNLGIEVNHQGVPQVITMSDVFAKSVQHPLSAVQGLGRNSCVPGVALAAPDGCSSAWRASATGVVKAVLEQFKPEHFTDGSSMLRDNKMDPFVLLVPESVAAAQYLCRHLEGETCVLIIDVGHSTMAACLMIYRPGRLPTVIVRFSNSFWGAQDTEHALLGWVAELQNRAVLRGIINVMESAAPVQQGINLGIHVQSMLRQTIENASQVDQNDEDQVVSPVDEFLDEHLPEGITLRVVKECSQPQAEAAQQIVGAAIEVGKQCKKTPTMVYLTGGGGLNRSVRNGIEQLVAAELGPDVRVICGEGGNSTAVAWGAAALGSACWPSLAEVGGQDPPGHNLPAANALPSLFQGCAGYHYAALYSYSSRIVDGMTQDQLLDFSSRVHPAAKLESGEPDVEQRKKDQRKILNHINYKLYEARKDPALRKRRPEAPTGVPFFYSLVLPREQLPVSGRPLPWQMHTAPGSSSLPLEVVKIDVQFKHDAVVVGSWKMQNPGPGQYVSASVTVDLDGQLACEAQLRSVNDPDTFAGQSLQVDTDSDAYAAQRRDAERKLPRLPPLAVEFKARVSGKHALAAAAATAAAALPPPAAGAALFQPPPPAAAAGPPPPPPAAAAPPPPPPPPRPPAAAPPPPPPPRPPAAAAPPPPPRPPAAAAAAAAPAYQGATLTNLLQQAGVQHAAAQAPDGNGSGGNAPQVSHKKRSSSSNAKDAVKKAKPRPTRWDR</sequence>
<protein>
    <submittedName>
        <fullName evidence="2">Uncharacterized protein</fullName>
    </submittedName>
</protein>
<dbReference type="Proteomes" id="UP001244341">
    <property type="component" value="Chromosome 12b"/>
</dbReference>
<feature type="compositionally biased region" description="Pro residues" evidence="1">
    <location>
        <begin position="630"/>
        <end position="685"/>
    </location>
</feature>
<dbReference type="EMBL" id="CP126219">
    <property type="protein sequence ID" value="WIA20800.1"/>
    <property type="molecule type" value="Genomic_DNA"/>
</dbReference>
<organism evidence="2 3">
    <name type="scientific">Tetradesmus obliquus</name>
    <name type="common">Green alga</name>
    <name type="synonym">Acutodesmus obliquus</name>
    <dbReference type="NCBI Taxonomy" id="3088"/>
    <lineage>
        <taxon>Eukaryota</taxon>
        <taxon>Viridiplantae</taxon>
        <taxon>Chlorophyta</taxon>
        <taxon>core chlorophytes</taxon>
        <taxon>Chlorophyceae</taxon>
        <taxon>CS clade</taxon>
        <taxon>Sphaeropleales</taxon>
        <taxon>Scenedesmaceae</taxon>
        <taxon>Tetradesmus</taxon>
    </lineage>
</organism>
<dbReference type="PANTHER" id="PTHR45725:SF1">
    <property type="entry name" value="DISHEVELLED ASSOCIATED ACTIVATOR OF MORPHOGENESIS, ISOFORM D"/>
    <property type="match status" value="1"/>
</dbReference>
<dbReference type="Gene3D" id="3.90.640.10">
    <property type="entry name" value="Actin, Chain A, domain 4"/>
    <property type="match status" value="1"/>
</dbReference>
<evidence type="ECO:0000256" key="1">
    <source>
        <dbReference type="SAM" id="MobiDB-lite"/>
    </source>
</evidence>
<dbReference type="PRINTS" id="PR01217">
    <property type="entry name" value="PRICHEXTENSN"/>
</dbReference>
<feature type="compositionally biased region" description="Basic residues" evidence="1">
    <location>
        <begin position="747"/>
        <end position="757"/>
    </location>
</feature>
<gene>
    <name evidence="2" type="ORF">OEZ85_005160</name>
</gene>
<evidence type="ECO:0000313" key="3">
    <source>
        <dbReference type="Proteomes" id="UP001244341"/>
    </source>
</evidence>
<dbReference type="SUPFAM" id="SSF53067">
    <property type="entry name" value="Actin-like ATPase domain"/>
    <property type="match status" value="1"/>
</dbReference>